<evidence type="ECO:0000313" key="3">
    <source>
        <dbReference type="EMBL" id="CAA0122168.1"/>
    </source>
</evidence>
<proteinExistence type="predicted"/>
<evidence type="ECO:0000313" key="5">
    <source>
        <dbReference type="Proteomes" id="UP000439591"/>
    </source>
</evidence>
<keyword evidence="4" id="KW-1185">Reference proteome</keyword>
<evidence type="ECO:0008006" key="6">
    <source>
        <dbReference type="Google" id="ProtNLM"/>
    </source>
</evidence>
<dbReference type="Proteomes" id="UP000435877">
    <property type="component" value="Unassembled WGS sequence"/>
</dbReference>
<dbReference type="AlphaFoldDB" id="A0A5S9QHJ1"/>
<evidence type="ECO:0000313" key="4">
    <source>
        <dbReference type="Proteomes" id="UP000435877"/>
    </source>
</evidence>
<sequence length="70" mass="7925">MLLIKIIAQLLFLYAILLQSSLSLENANYIGSNQCKQCHIQEFSDWQGSHHDWAMKPATPEFVLGDFSGL</sequence>
<name>A0A5S9QHJ1_9GAMM</name>
<accession>A0A5S9QHJ1</accession>
<organism evidence="2 5">
    <name type="scientific">Zhongshania aliphaticivorans</name>
    <dbReference type="NCBI Taxonomy" id="1470434"/>
    <lineage>
        <taxon>Bacteria</taxon>
        <taxon>Pseudomonadati</taxon>
        <taxon>Pseudomonadota</taxon>
        <taxon>Gammaproteobacteria</taxon>
        <taxon>Cellvibrionales</taxon>
        <taxon>Spongiibacteraceae</taxon>
        <taxon>Zhongshania</taxon>
    </lineage>
</organism>
<gene>
    <name evidence="1" type="ORF">IHBHHGIJ_03206</name>
    <name evidence="2" type="ORF">KFEGEMFD_03419</name>
    <name evidence="3" type="ORF">KFEGEMFD_03951</name>
</gene>
<dbReference type="EMBL" id="CACSIM010000008">
    <property type="protein sequence ID" value="CAA0122168.1"/>
    <property type="molecule type" value="Genomic_DNA"/>
</dbReference>
<dbReference type="InterPro" id="IPR036280">
    <property type="entry name" value="Multihaem_cyt_sf"/>
</dbReference>
<evidence type="ECO:0000313" key="1">
    <source>
        <dbReference type="EMBL" id="CAA0110510.1"/>
    </source>
</evidence>
<evidence type="ECO:0000313" key="2">
    <source>
        <dbReference type="EMBL" id="CAA0118162.1"/>
    </source>
</evidence>
<protein>
    <recommendedName>
        <fullName evidence="6">Cytochrome c-552/4 domain-containing protein</fullName>
    </recommendedName>
</protein>
<dbReference type="EMBL" id="CACSIK010000003">
    <property type="protein sequence ID" value="CAA0110510.1"/>
    <property type="molecule type" value="Genomic_DNA"/>
</dbReference>
<dbReference type="EMBL" id="CACSIM010000006">
    <property type="protein sequence ID" value="CAA0118162.1"/>
    <property type="molecule type" value="Genomic_DNA"/>
</dbReference>
<dbReference type="Gene3D" id="1.10.1130.10">
    <property type="entry name" value="Flavocytochrome C3, Chain A"/>
    <property type="match status" value="1"/>
</dbReference>
<dbReference type="SUPFAM" id="SSF48695">
    <property type="entry name" value="Multiheme cytochromes"/>
    <property type="match status" value="1"/>
</dbReference>
<dbReference type="Proteomes" id="UP000439591">
    <property type="component" value="Unassembled WGS sequence"/>
</dbReference>
<reference evidence="4 5" key="1">
    <citation type="submission" date="2019-11" db="EMBL/GenBank/DDBJ databases">
        <authorList>
            <person name="Holert J."/>
        </authorList>
    </citation>
    <scope>NUCLEOTIDE SEQUENCE [LARGE SCALE GENOMIC DNA]</scope>
    <source>
        <strain evidence="2">BC3_2A</strain>
        <strain evidence="1">SB11_1A</strain>
    </source>
</reference>